<reference evidence="1" key="1">
    <citation type="submission" date="2020-03" db="EMBL/GenBank/DDBJ databases">
        <title>The deep terrestrial virosphere.</title>
        <authorList>
            <person name="Holmfeldt K."/>
            <person name="Nilsson E."/>
            <person name="Simone D."/>
            <person name="Lopez-Fernandez M."/>
            <person name="Wu X."/>
            <person name="de Brujin I."/>
            <person name="Lundin D."/>
            <person name="Andersson A."/>
            <person name="Bertilsson S."/>
            <person name="Dopson M."/>
        </authorList>
    </citation>
    <scope>NUCLEOTIDE SEQUENCE</scope>
    <source>
        <strain evidence="1">MM415A00115</strain>
    </source>
</reference>
<protein>
    <submittedName>
        <fullName evidence="1">Putative structural protein</fullName>
    </submittedName>
</protein>
<dbReference type="AlphaFoldDB" id="A0A6M3Y7L4"/>
<dbReference type="EMBL" id="MT145190">
    <property type="protein sequence ID" value="QJI04806.1"/>
    <property type="molecule type" value="Genomic_DNA"/>
</dbReference>
<proteinExistence type="predicted"/>
<organism evidence="1">
    <name type="scientific">viral metagenome</name>
    <dbReference type="NCBI Taxonomy" id="1070528"/>
    <lineage>
        <taxon>unclassified sequences</taxon>
        <taxon>metagenomes</taxon>
        <taxon>organismal metagenomes</taxon>
    </lineage>
</organism>
<sequence length="233" mass="25897">MRLFDLYDQIMETAQTIVEDGVDKIDQSLADVLGYGFAATAYTDVYGRSVTPVGPDGYALFYASHSNGATSNTFSNIITDATVNPALSRSAILAERVRGLVYQDVNGLVRPIKLDTLIVAPTNEDLAERLLFSNQIPGEANNDVNALKGKIKNLKVWERLETRGDSTDTSAYWYMADSSKVQKSMKTIFSRRPQLFAPNDVYDTGDWDYKFSYLYQYGFGWAPYIRGSNATGA</sequence>
<gene>
    <name evidence="1" type="ORF">MM415A00115_0041</name>
</gene>
<accession>A0A6M3Y7L4</accession>
<name>A0A6M3Y7L4_9ZZZZ</name>
<evidence type="ECO:0000313" key="1">
    <source>
        <dbReference type="EMBL" id="QJI04806.1"/>
    </source>
</evidence>